<evidence type="ECO:0000313" key="2">
    <source>
        <dbReference type="EMBL" id="GIY19713.1"/>
    </source>
</evidence>
<reference evidence="2 3" key="1">
    <citation type="submission" date="2021-06" db="EMBL/GenBank/DDBJ databases">
        <title>Caerostris extrusa draft genome.</title>
        <authorList>
            <person name="Kono N."/>
            <person name="Arakawa K."/>
        </authorList>
    </citation>
    <scope>NUCLEOTIDE SEQUENCE [LARGE SCALE GENOMIC DNA]</scope>
</reference>
<gene>
    <name evidence="2" type="ORF">CEXT_195221</name>
</gene>
<accession>A0AAV4RI89</accession>
<dbReference type="AlphaFoldDB" id="A0AAV4RI89"/>
<name>A0AAV4RI89_CAEEX</name>
<organism evidence="2 3">
    <name type="scientific">Caerostris extrusa</name>
    <name type="common">Bark spider</name>
    <name type="synonym">Caerostris bankana</name>
    <dbReference type="NCBI Taxonomy" id="172846"/>
    <lineage>
        <taxon>Eukaryota</taxon>
        <taxon>Metazoa</taxon>
        <taxon>Ecdysozoa</taxon>
        <taxon>Arthropoda</taxon>
        <taxon>Chelicerata</taxon>
        <taxon>Arachnida</taxon>
        <taxon>Araneae</taxon>
        <taxon>Araneomorphae</taxon>
        <taxon>Entelegynae</taxon>
        <taxon>Araneoidea</taxon>
        <taxon>Araneidae</taxon>
        <taxon>Caerostris</taxon>
    </lineage>
</organism>
<evidence type="ECO:0000256" key="1">
    <source>
        <dbReference type="SAM" id="MobiDB-lite"/>
    </source>
</evidence>
<protein>
    <submittedName>
        <fullName evidence="2">Uncharacterized protein</fullName>
    </submittedName>
</protein>
<sequence length="70" mass="7638">MCLPRQLKGEGSFSSQTPMPSHPPSLALQQKTLPLQTTAEFLMILWTRNLSSGSLLELLSTADAIVRLKG</sequence>
<evidence type="ECO:0000313" key="3">
    <source>
        <dbReference type="Proteomes" id="UP001054945"/>
    </source>
</evidence>
<dbReference type="EMBL" id="BPLR01007785">
    <property type="protein sequence ID" value="GIY19713.1"/>
    <property type="molecule type" value="Genomic_DNA"/>
</dbReference>
<dbReference type="Proteomes" id="UP001054945">
    <property type="component" value="Unassembled WGS sequence"/>
</dbReference>
<keyword evidence="3" id="KW-1185">Reference proteome</keyword>
<comment type="caution">
    <text evidence="2">The sequence shown here is derived from an EMBL/GenBank/DDBJ whole genome shotgun (WGS) entry which is preliminary data.</text>
</comment>
<proteinExistence type="predicted"/>
<feature type="region of interest" description="Disordered" evidence="1">
    <location>
        <begin position="1"/>
        <end position="26"/>
    </location>
</feature>